<feature type="transmembrane region" description="Helical" evidence="1">
    <location>
        <begin position="6"/>
        <end position="25"/>
    </location>
</feature>
<proteinExistence type="predicted"/>
<keyword evidence="1" id="KW-1133">Transmembrane helix</keyword>
<dbReference type="AlphaFoldDB" id="A0A3B0TDZ0"/>
<keyword evidence="1" id="KW-0472">Membrane</keyword>
<gene>
    <name evidence="2" type="ORF">MNBD_BACTEROID05-993</name>
</gene>
<keyword evidence="1" id="KW-0812">Transmembrane</keyword>
<evidence type="ECO:0000256" key="1">
    <source>
        <dbReference type="SAM" id="Phobius"/>
    </source>
</evidence>
<name>A0A3B0TDZ0_9ZZZZ</name>
<organism evidence="2">
    <name type="scientific">hydrothermal vent metagenome</name>
    <dbReference type="NCBI Taxonomy" id="652676"/>
    <lineage>
        <taxon>unclassified sequences</taxon>
        <taxon>metagenomes</taxon>
        <taxon>ecological metagenomes</taxon>
    </lineage>
</organism>
<evidence type="ECO:0000313" key="2">
    <source>
        <dbReference type="EMBL" id="VAW11547.1"/>
    </source>
</evidence>
<dbReference type="EMBL" id="UOEN01000024">
    <property type="protein sequence ID" value="VAW11547.1"/>
    <property type="molecule type" value="Genomic_DNA"/>
</dbReference>
<protein>
    <submittedName>
        <fullName evidence="2">Uncharacterized protein</fullName>
    </submittedName>
</protein>
<accession>A0A3B0TDZ0</accession>
<sequence length="57" mass="6133">MGIFLMWPGVIFIGVISLFIPRVVLVMVGWNILEYGVGGGIILVILTVIALIADCTD</sequence>
<feature type="transmembrane region" description="Helical" evidence="1">
    <location>
        <begin position="32"/>
        <end position="53"/>
    </location>
</feature>
<reference evidence="2" key="1">
    <citation type="submission" date="2018-06" db="EMBL/GenBank/DDBJ databases">
        <authorList>
            <person name="Zhirakovskaya E."/>
        </authorList>
    </citation>
    <scope>NUCLEOTIDE SEQUENCE</scope>
</reference>